<name>A0A923E5I8_9ACTO</name>
<accession>A0A923E5I8</accession>
<proteinExistence type="predicted"/>
<keyword evidence="1" id="KW-0378">Hydrolase</keyword>
<dbReference type="InterPro" id="IPR038765">
    <property type="entry name" value="Papain-like_cys_pep_sf"/>
</dbReference>
<dbReference type="AlphaFoldDB" id="A0A923E5I8"/>
<protein>
    <submittedName>
        <fullName evidence="3">Uncharacterized protein YukE</fullName>
    </submittedName>
</protein>
<dbReference type="GO" id="GO:0006508">
    <property type="term" value="P:proteolysis"/>
    <property type="evidence" value="ECO:0007669"/>
    <property type="project" value="UniProtKB-KW"/>
</dbReference>
<feature type="active site" evidence="1">
    <location>
        <position position="399"/>
    </location>
</feature>
<dbReference type="EMBL" id="JACHMK010000001">
    <property type="protein sequence ID" value="MBB6333944.1"/>
    <property type="molecule type" value="Genomic_DNA"/>
</dbReference>
<dbReference type="RefSeq" id="WP_184451642.1">
    <property type="nucleotide sequence ID" value="NZ_JACHMK010000001.1"/>
</dbReference>
<dbReference type="Proteomes" id="UP000617426">
    <property type="component" value="Unassembled WGS sequence"/>
</dbReference>
<evidence type="ECO:0000256" key="1">
    <source>
        <dbReference type="PROSITE-ProRule" id="PRU00239"/>
    </source>
</evidence>
<feature type="domain" description="Calpain catalytic" evidence="2">
    <location>
        <begin position="182"/>
        <end position="453"/>
    </location>
</feature>
<dbReference type="Pfam" id="PF00648">
    <property type="entry name" value="Peptidase_C2"/>
    <property type="match status" value="1"/>
</dbReference>
<reference evidence="3" key="1">
    <citation type="submission" date="2020-08" db="EMBL/GenBank/DDBJ databases">
        <title>Sequencing the genomes of 1000 actinobacteria strains.</title>
        <authorList>
            <person name="Klenk H.-P."/>
        </authorList>
    </citation>
    <scope>NUCLEOTIDE SEQUENCE</scope>
    <source>
        <strain evidence="3">DSM 10695</strain>
    </source>
</reference>
<gene>
    <name evidence="3" type="ORF">HD592_000509</name>
</gene>
<keyword evidence="1" id="KW-0788">Thiol protease</keyword>
<dbReference type="PRINTS" id="PR00704">
    <property type="entry name" value="CALPAIN"/>
</dbReference>
<dbReference type="GO" id="GO:0004198">
    <property type="term" value="F:calcium-dependent cysteine-type endopeptidase activity"/>
    <property type="evidence" value="ECO:0007669"/>
    <property type="project" value="InterPro"/>
</dbReference>
<dbReference type="InterPro" id="IPR022684">
    <property type="entry name" value="Calpain_cysteine_protease"/>
</dbReference>
<evidence type="ECO:0000313" key="3">
    <source>
        <dbReference type="EMBL" id="MBB6333944.1"/>
    </source>
</evidence>
<dbReference type="SUPFAM" id="SSF54001">
    <property type="entry name" value="Cysteine proteinases"/>
    <property type="match status" value="1"/>
</dbReference>
<feature type="active site" evidence="1">
    <location>
        <position position="415"/>
    </location>
</feature>
<organism evidence="3 4">
    <name type="scientific">Schaalia hyovaginalis</name>
    <dbReference type="NCBI Taxonomy" id="29316"/>
    <lineage>
        <taxon>Bacteria</taxon>
        <taxon>Bacillati</taxon>
        <taxon>Actinomycetota</taxon>
        <taxon>Actinomycetes</taxon>
        <taxon>Actinomycetales</taxon>
        <taxon>Actinomycetaceae</taxon>
        <taxon>Schaalia</taxon>
    </lineage>
</organism>
<comment type="caution">
    <text evidence="3">The sequence shown here is derived from an EMBL/GenBank/DDBJ whole genome shotgun (WGS) entry which is preliminary data.</text>
</comment>
<keyword evidence="4" id="KW-1185">Reference proteome</keyword>
<dbReference type="InterPro" id="IPR001300">
    <property type="entry name" value="Peptidase_C2_calpain_cat"/>
</dbReference>
<feature type="active site" evidence="1">
    <location>
        <position position="211"/>
    </location>
</feature>
<dbReference type="PROSITE" id="PS50203">
    <property type="entry name" value="CALPAIN_CAT"/>
    <property type="match status" value="1"/>
</dbReference>
<evidence type="ECO:0000259" key="2">
    <source>
        <dbReference type="PROSITE" id="PS50203"/>
    </source>
</evidence>
<keyword evidence="1" id="KW-0645">Protease</keyword>
<sequence>MITIFSSMVADAPGDANVIYTLASSVRDAKTKLEAAETSFASQANMAPNWEGQARDAYENSFSEMRRRTAALTDGTGDGATSLEIYAGEIASTHSAVEALQTEMQRMDQRLEEADPADRSVLFYAMLPSAFNVAGEYRFRIGHLKQAATTCAAELREALHLETVAVDNEGNPTSASDRRGLRPDEIDAINAQLKGGDISYRDVNQGAIGDCYYLSALMALMNTDEGDDWLRSCITPHYAADGTIDGYLVTVYDDPLHPDASASQTVLVRDIYANGVKGDDGEAGIATLFEAAYGQIHPQGVGGAGGKGNDIWGGWPEEALEDVTGEDATTVNSGGQGVFGWGAGYSHQEQQQIIDALDNGQPVATETATGAGSYDKDGQASVNVTVDGQPETIRLYDGHAYMVVDADENGVVLCNPHGSNPIAGGGATDDGEFRMSWEDYGTYFGSTSMGRIP</sequence>
<evidence type="ECO:0000313" key="4">
    <source>
        <dbReference type="Proteomes" id="UP000617426"/>
    </source>
</evidence>